<accession>A0ABQ2BEQ7</accession>
<proteinExistence type="predicted"/>
<reference evidence="3" key="1">
    <citation type="journal article" date="2019" name="Int. J. Syst. Evol. Microbiol.">
        <title>The Global Catalogue of Microorganisms (GCM) 10K type strain sequencing project: providing services to taxonomists for standard genome sequencing and annotation.</title>
        <authorList>
            <consortium name="The Broad Institute Genomics Platform"/>
            <consortium name="The Broad Institute Genome Sequencing Center for Infectious Disease"/>
            <person name="Wu L."/>
            <person name="Ma J."/>
        </authorList>
    </citation>
    <scope>NUCLEOTIDE SEQUENCE [LARGE SCALE GENOMIC DNA]</scope>
    <source>
        <strain evidence="3">CCM 8653</strain>
    </source>
</reference>
<dbReference type="EMBL" id="BMDG01000019">
    <property type="protein sequence ID" value="GGI12123.1"/>
    <property type="molecule type" value="Genomic_DNA"/>
</dbReference>
<organism evidence="2 3">
    <name type="scientific">Isoptericola cucumis</name>
    <dbReference type="NCBI Taxonomy" id="1776856"/>
    <lineage>
        <taxon>Bacteria</taxon>
        <taxon>Bacillati</taxon>
        <taxon>Actinomycetota</taxon>
        <taxon>Actinomycetes</taxon>
        <taxon>Micrococcales</taxon>
        <taxon>Promicromonosporaceae</taxon>
        <taxon>Isoptericola</taxon>
    </lineage>
</organism>
<comment type="caution">
    <text evidence="2">The sequence shown here is derived from an EMBL/GenBank/DDBJ whole genome shotgun (WGS) entry which is preliminary data.</text>
</comment>
<feature type="domain" description="Methyltransferase type 11" evidence="1">
    <location>
        <begin position="44"/>
        <end position="133"/>
    </location>
</feature>
<dbReference type="Proteomes" id="UP000632535">
    <property type="component" value="Unassembled WGS sequence"/>
</dbReference>
<protein>
    <recommendedName>
        <fullName evidence="1">Methyltransferase type 11 domain-containing protein</fullName>
    </recommendedName>
</protein>
<dbReference type="InterPro" id="IPR013216">
    <property type="entry name" value="Methyltransf_11"/>
</dbReference>
<gene>
    <name evidence="2" type="ORF">GCM10007368_39600</name>
</gene>
<dbReference type="RefSeq" id="WP_229738466.1">
    <property type="nucleotide sequence ID" value="NZ_BMDG01000019.1"/>
</dbReference>
<name>A0ABQ2BEQ7_9MICO</name>
<keyword evidence="3" id="KW-1185">Reference proteome</keyword>
<evidence type="ECO:0000313" key="3">
    <source>
        <dbReference type="Proteomes" id="UP000632535"/>
    </source>
</evidence>
<evidence type="ECO:0000313" key="2">
    <source>
        <dbReference type="EMBL" id="GGI12123.1"/>
    </source>
</evidence>
<sequence>MDGGGAQRWSAVADEWAASWGRVAAPVWGPMLTAAGVGPGTRVLDVGCGTGELLAHLGALGARGWGVDPAPAMRARAALVPGADVRDGDADRLPFGGSSMDVVVAVNALQFAEDTFGALDEVTRVLVPGGAVAVANWAEGARNDLDVVERAVARAQDDDPLPDGELRAPGGLAAVLAEAGLRPVASGIAPTPWHAADDDRLVRGLLLGEDPATVERLAPVVVAAARPFRTAAGGYVLRNAFRWVVARTPGGSPDPA</sequence>
<dbReference type="CDD" id="cd02440">
    <property type="entry name" value="AdoMet_MTases"/>
    <property type="match status" value="1"/>
</dbReference>
<evidence type="ECO:0000259" key="1">
    <source>
        <dbReference type="Pfam" id="PF08241"/>
    </source>
</evidence>
<dbReference type="Pfam" id="PF08241">
    <property type="entry name" value="Methyltransf_11"/>
    <property type="match status" value="1"/>
</dbReference>
<dbReference type="Gene3D" id="3.40.50.150">
    <property type="entry name" value="Vaccinia Virus protein VP39"/>
    <property type="match status" value="1"/>
</dbReference>
<dbReference type="PANTHER" id="PTHR43861">
    <property type="entry name" value="TRANS-ACONITATE 2-METHYLTRANSFERASE-RELATED"/>
    <property type="match status" value="1"/>
</dbReference>
<dbReference type="SUPFAM" id="SSF53335">
    <property type="entry name" value="S-adenosyl-L-methionine-dependent methyltransferases"/>
    <property type="match status" value="1"/>
</dbReference>
<dbReference type="InterPro" id="IPR029063">
    <property type="entry name" value="SAM-dependent_MTases_sf"/>
</dbReference>